<accession>A0A2B7ZL27</accession>
<dbReference type="Proteomes" id="UP000226031">
    <property type="component" value="Unassembled WGS sequence"/>
</dbReference>
<dbReference type="EMBL" id="PDND01000056">
    <property type="protein sequence ID" value="PGH33702.1"/>
    <property type="molecule type" value="Genomic_DNA"/>
</dbReference>
<gene>
    <name evidence="1" type="ORF">GX50_03440</name>
</gene>
<protein>
    <submittedName>
        <fullName evidence="1">Uncharacterized protein</fullName>
    </submittedName>
</protein>
<organism evidence="1 2">
    <name type="scientific">[Emmonsia] crescens</name>
    <dbReference type="NCBI Taxonomy" id="73230"/>
    <lineage>
        <taxon>Eukaryota</taxon>
        <taxon>Fungi</taxon>
        <taxon>Dikarya</taxon>
        <taxon>Ascomycota</taxon>
        <taxon>Pezizomycotina</taxon>
        <taxon>Eurotiomycetes</taxon>
        <taxon>Eurotiomycetidae</taxon>
        <taxon>Onygenales</taxon>
        <taxon>Ajellomycetaceae</taxon>
        <taxon>Emergomyces</taxon>
    </lineage>
</organism>
<keyword evidence="2" id="KW-1185">Reference proteome</keyword>
<evidence type="ECO:0000313" key="1">
    <source>
        <dbReference type="EMBL" id="PGH33702.1"/>
    </source>
</evidence>
<proteinExistence type="predicted"/>
<name>A0A2B7ZL27_9EURO</name>
<dbReference type="AlphaFoldDB" id="A0A2B7ZL27"/>
<sequence>MDFLQNQTEIFKIRLSLPRRDKEERRHHKESEEKTSKTTLPALLHGIYVHLFLSLQVQLDSTQSTRGDLSNATNKLRPDKIRVWEHFATDQEEIWRLLMGSDLINEQHFTSLHTSQEQGETVRGRLISAELDLNHFLRLTVDTKYLGSSR</sequence>
<comment type="caution">
    <text evidence="1">The sequence shown here is derived from an EMBL/GenBank/DDBJ whole genome shotgun (WGS) entry which is preliminary data.</text>
</comment>
<dbReference type="VEuPathDB" id="FungiDB:EMCG_02699"/>
<evidence type="ECO:0000313" key="2">
    <source>
        <dbReference type="Proteomes" id="UP000226031"/>
    </source>
</evidence>
<reference evidence="1 2" key="1">
    <citation type="submission" date="2017-10" db="EMBL/GenBank/DDBJ databases">
        <title>Comparative genomics in systemic dimorphic fungi from Ajellomycetaceae.</title>
        <authorList>
            <person name="Munoz J.F."/>
            <person name="Mcewen J.G."/>
            <person name="Clay O.K."/>
            <person name="Cuomo C.A."/>
        </authorList>
    </citation>
    <scope>NUCLEOTIDE SEQUENCE [LARGE SCALE GENOMIC DNA]</scope>
    <source>
        <strain evidence="1 2">UAMH4076</strain>
    </source>
</reference>